<organism evidence="2 3">
    <name type="scientific">Ornithinibacter aureus</name>
    <dbReference type="NCBI Taxonomy" id="622664"/>
    <lineage>
        <taxon>Bacteria</taxon>
        <taxon>Bacillati</taxon>
        <taxon>Actinomycetota</taxon>
        <taxon>Actinomycetes</taxon>
        <taxon>Micrococcales</taxon>
        <taxon>Intrasporangiaceae</taxon>
        <taxon>Ornithinibacter</taxon>
    </lineage>
</organism>
<sequence>MYSDADLLVAAFLAAVGDTKGRVVAACDRLVQAHGAAMSDAVAPVALPVTARLGRVLAQQAADHDPDMTGATPPHPAQREASDVLDCCNARRPPRTATTQTRAS</sequence>
<feature type="region of interest" description="Disordered" evidence="1">
    <location>
        <begin position="60"/>
        <end position="104"/>
    </location>
</feature>
<feature type="compositionally biased region" description="Low complexity" evidence="1">
    <location>
        <begin position="95"/>
        <end position="104"/>
    </location>
</feature>
<evidence type="ECO:0000313" key="3">
    <source>
        <dbReference type="Proteomes" id="UP001500390"/>
    </source>
</evidence>
<protein>
    <submittedName>
        <fullName evidence="2">Uncharacterized protein</fullName>
    </submittedName>
</protein>
<proteinExistence type="predicted"/>
<reference evidence="3" key="1">
    <citation type="journal article" date="2019" name="Int. J. Syst. Evol. Microbiol.">
        <title>The Global Catalogue of Microorganisms (GCM) 10K type strain sequencing project: providing services to taxonomists for standard genome sequencing and annotation.</title>
        <authorList>
            <consortium name="The Broad Institute Genomics Platform"/>
            <consortium name="The Broad Institute Genome Sequencing Center for Infectious Disease"/>
            <person name="Wu L."/>
            <person name="Ma J."/>
        </authorList>
    </citation>
    <scope>NUCLEOTIDE SEQUENCE [LARGE SCALE GENOMIC DNA]</scope>
    <source>
        <strain evidence="3">JCM 17738</strain>
    </source>
</reference>
<name>A0ABP8KBG7_9MICO</name>
<gene>
    <name evidence="2" type="ORF">GCM10023153_33800</name>
</gene>
<evidence type="ECO:0000313" key="2">
    <source>
        <dbReference type="EMBL" id="GAA4403658.1"/>
    </source>
</evidence>
<dbReference type="Proteomes" id="UP001500390">
    <property type="component" value="Unassembled WGS sequence"/>
</dbReference>
<comment type="caution">
    <text evidence="2">The sequence shown here is derived from an EMBL/GenBank/DDBJ whole genome shotgun (WGS) entry which is preliminary data.</text>
</comment>
<dbReference type="EMBL" id="BAABFX010000053">
    <property type="protein sequence ID" value="GAA4403658.1"/>
    <property type="molecule type" value="Genomic_DNA"/>
</dbReference>
<accession>A0ABP8KBG7</accession>
<keyword evidence="3" id="KW-1185">Reference proteome</keyword>
<evidence type="ECO:0000256" key="1">
    <source>
        <dbReference type="SAM" id="MobiDB-lite"/>
    </source>
</evidence>